<reference evidence="9 10" key="1">
    <citation type="journal article" date="2007" name="Proc. Natl. Acad. Sci. U.S.A.">
        <title>Genome sequencing and comparative analysis of Saccharomyces cerevisiae strain YJM789.</title>
        <authorList>
            <person name="Wei W."/>
            <person name="McCusker J.H."/>
            <person name="Hyman R.W."/>
            <person name="Jones T."/>
            <person name="Ning Y."/>
            <person name="Cao Z."/>
            <person name="Gu Z."/>
            <person name="Bruno D."/>
            <person name="Miranda M."/>
            <person name="Nguyen M."/>
            <person name="Wilhelmy J."/>
            <person name="Komp C."/>
            <person name="Tamse R."/>
            <person name="Wang X."/>
            <person name="Jia P."/>
            <person name="Luedi P."/>
            <person name="Oefner P.J."/>
            <person name="David L."/>
            <person name="Dietrich F.S."/>
            <person name="Li Y."/>
            <person name="Davis R.W."/>
            <person name="Steinmetz L.M."/>
        </authorList>
    </citation>
    <scope>NUCLEOTIDE SEQUENCE [LARGE SCALE GENOMIC DNA]</scope>
    <source>
        <strain evidence="9 10">YJM789</strain>
    </source>
</reference>
<dbReference type="Pfam" id="PF08617">
    <property type="entry name" value="CGI-121"/>
    <property type="match status" value="1"/>
</dbReference>
<dbReference type="EMBL" id="AAFW02000020">
    <property type="protein sequence ID" value="EDN64357.1"/>
    <property type="molecule type" value="Genomic_DNA"/>
</dbReference>
<comment type="caution">
    <text evidence="9">The sequence shown here is derived from an EMBL/GenBank/DDBJ whole genome shotgun (WGS) entry which is preliminary data.</text>
</comment>
<dbReference type="GO" id="GO:0005634">
    <property type="term" value="C:nucleus"/>
    <property type="evidence" value="ECO:0007669"/>
    <property type="project" value="UniProtKB-SubCell"/>
</dbReference>
<evidence type="ECO:0000256" key="8">
    <source>
        <dbReference type="RuleBase" id="RU004398"/>
    </source>
</evidence>
<dbReference type="GO" id="GO:0002949">
    <property type="term" value="P:tRNA threonylcarbamoyladenosine modification"/>
    <property type="evidence" value="ECO:0007669"/>
    <property type="project" value="TreeGrafter"/>
</dbReference>
<evidence type="ECO:0000256" key="4">
    <source>
        <dbReference type="ARBA" id="ARBA00016009"/>
    </source>
</evidence>
<dbReference type="AlphaFoldDB" id="A6ZM27"/>
<proteinExistence type="inferred from homology"/>
<evidence type="ECO:0000256" key="2">
    <source>
        <dbReference type="ARBA" id="ARBA00005546"/>
    </source>
</evidence>
<dbReference type="PANTHER" id="PTHR15840">
    <property type="entry name" value="CGI-121 FAMILY MEMBER"/>
    <property type="match status" value="1"/>
</dbReference>
<keyword evidence="5" id="KW-0819">tRNA processing</keyword>
<dbReference type="GO" id="GO:0000408">
    <property type="term" value="C:EKC/KEOPS complex"/>
    <property type="evidence" value="ECO:0007669"/>
    <property type="project" value="TreeGrafter"/>
</dbReference>
<organism evidence="9 10">
    <name type="scientific">Saccharomyces cerevisiae (strain YJM789)</name>
    <name type="common">Baker's yeast</name>
    <dbReference type="NCBI Taxonomy" id="307796"/>
    <lineage>
        <taxon>Eukaryota</taxon>
        <taxon>Fungi</taxon>
        <taxon>Dikarya</taxon>
        <taxon>Ascomycota</taxon>
        <taxon>Saccharomycotina</taxon>
        <taxon>Saccharomycetes</taxon>
        <taxon>Saccharomycetales</taxon>
        <taxon>Saccharomycetaceae</taxon>
        <taxon>Saccharomyces</taxon>
    </lineage>
</organism>
<dbReference type="SUPFAM" id="SSF143870">
    <property type="entry name" value="PF0523-like"/>
    <property type="match status" value="1"/>
</dbReference>
<keyword evidence="6 8" id="KW-0539">Nucleus</keyword>
<evidence type="ECO:0000256" key="6">
    <source>
        <dbReference type="ARBA" id="ARBA00023242"/>
    </source>
</evidence>
<dbReference type="PANTHER" id="PTHR15840:SF10">
    <property type="entry name" value="EKC_KEOPS COMPLEX SUBUNIT TPRKB"/>
    <property type="match status" value="1"/>
</dbReference>
<gene>
    <name evidence="9" type="ORF">SCY_4139</name>
</gene>
<evidence type="ECO:0000256" key="1">
    <source>
        <dbReference type="ARBA" id="ARBA00004123"/>
    </source>
</evidence>
<evidence type="ECO:0000256" key="5">
    <source>
        <dbReference type="ARBA" id="ARBA00022694"/>
    </source>
</evidence>
<evidence type="ECO:0000256" key="7">
    <source>
        <dbReference type="ARBA" id="ARBA00025043"/>
    </source>
</evidence>
<comment type="subcellular location">
    <subcellularLocation>
        <location evidence="1">Nucleus</location>
    </subcellularLocation>
</comment>
<dbReference type="OrthoDB" id="329139at2759"/>
<dbReference type="Gene3D" id="3.30.2380.10">
    <property type="entry name" value="CGI121/TPRKB"/>
    <property type="match status" value="1"/>
</dbReference>
<sequence length="189" mass="21771">MVVSIIPQFPDIKVSLALFEQVKNAKEIRSKMSELSTSFAFIDPRLVCSGEQMYSAIYKTLIEVKYNKMRTRNLNSECVLCLSPTSNISDAFLKFGIKDDSSQLICLKFHTNTDDVDKEQLRTIMTSIVKGQEIEFNDDNLSRFYDEALIRKVCFNNKFEVKTSTASPETHCTNFTFVFLLFCFYLLDL</sequence>
<dbReference type="InterPro" id="IPR036504">
    <property type="entry name" value="CGI121/TPRKB_sf"/>
</dbReference>
<dbReference type="Proteomes" id="UP000007060">
    <property type="component" value="Unassembled WGS sequence"/>
</dbReference>
<evidence type="ECO:0000313" key="10">
    <source>
        <dbReference type="Proteomes" id="UP000007060"/>
    </source>
</evidence>
<accession>A6ZM27</accession>
<protein>
    <recommendedName>
        <fullName evidence="4">EKC/KEOPS complex subunit CGI121</fullName>
    </recommendedName>
    <alternativeName>
        <fullName evidence="3">EKC/KEOPS complex subunit cgi121</fullName>
    </alternativeName>
</protein>
<dbReference type="InterPro" id="IPR013926">
    <property type="entry name" value="CGI121/TPRKB"/>
</dbReference>
<evidence type="ECO:0000256" key="3">
    <source>
        <dbReference type="ARBA" id="ARBA00015316"/>
    </source>
</evidence>
<name>A6ZM27_YEAS7</name>
<dbReference type="GO" id="GO:0005829">
    <property type="term" value="C:cytosol"/>
    <property type="evidence" value="ECO:0007669"/>
    <property type="project" value="TreeGrafter"/>
</dbReference>
<evidence type="ECO:0000313" key="9">
    <source>
        <dbReference type="EMBL" id="EDN64357.1"/>
    </source>
</evidence>
<comment type="similarity">
    <text evidence="2 8">Belongs to the CGI121/TPRKB family.</text>
</comment>
<comment type="function">
    <text evidence="7">Component of the EKC/KEOPS complex that is required for the formation of a threonylcarbamoyl group on adenosine at position 37 (t(6)A37) in tRNAs that read codons beginning with adenine. The complex is probably involved in the transfer of the threonylcarbamoyl moiety of threonylcarbamoyl-AMP (TC-AMP) to the N6 group of A37. CGI121 acts as an allosteric effector that regulates the t(6)A activity of the complex. The EKC/KEOPS complex also promotes both telomere uncapping and telomere elongation. The complex is required for efficient recruitment of transcriptional coactivators. CGI121 is not required for tRNA modification.</text>
</comment>
<dbReference type="HOGENOM" id="CLU_065847_1_1_1"/>